<evidence type="ECO:0000259" key="1">
    <source>
        <dbReference type="Pfam" id="PF04717"/>
    </source>
</evidence>
<name>A0A1H7FLY6_AQUAM</name>
<dbReference type="EMBL" id="FOAB01000001">
    <property type="protein sequence ID" value="SEK24355.1"/>
    <property type="molecule type" value="Genomic_DNA"/>
</dbReference>
<dbReference type="Proteomes" id="UP000198521">
    <property type="component" value="Unassembled WGS sequence"/>
</dbReference>
<proteinExistence type="predicted"/>
<dbReference type="InterPro" id="IPR037026">
    <property type="entry name" value="Vgr_OB-fold_dom_sf"/>
</dbReference>
<reference evidence="3" key="1">
    <citation type="submission" date="2016-10" db="EMBL/GenBank/DDBJ databases">
        <authorList>
            <person name="Varghese N."/>
            <person name="Submissions S."/>
        </authorList>
    </citation>
    <scope>NUCLEOTIDE SEQUENCE [LARGE SCALE GENOMIC DNA]</scope>
    <source>
        <strain evidence="3">DSM 25232 / NCIMB 14723 / 92V</strain>
    </source>
</reference>
<dbReference type="Pfam" id="PF04717">
    <property type="entry name" value="Phage_base_V"/>
    <property type="match status" value="1"/>
</dbReference>
<dbReference type="Gene3D" id="4.10.220.110">
    <property type="match status" value="1"/>
</dbReference>
<gene>
    <name evidence="2" type="ORF">SAMN04487910_0058</name>
</gene>
<dbReference type="AlphaFoldDB" id="A0A1H7FLY6"/>
<protein>
    <submittedName>
        <fullName evidence="2">Uncharacterized conserved protein, implicated in type VI secretion and phage assembly</fullName>
    </submittedName>
</protein>
<dbReference type="Gene3D" id="2.30.110.50">
    <property type="match status" value="1"/>
</dbReference>
<dbReference type="SUPFAM" id="SSF69279">
    <property type="entry name" value="Phage tail proteins"/>
    <property type="match status" value="1"/>
</dbReference>
<feature type="domain" description="Gp5/Type VI secretion system Vgr protein OB-fold" evidence="1">
    <location>
        <begin position="367"/>
        <end position="441"/>
    </location>
</feature>
<dbReference type="OrthoDB" id="7033094at2"/>
<accession>A0A1H7FLY6</accession>
<sequence length="594" mass="65980">MALQSNTQIFIGGTPINAYKRLMLHQEIDAHHVLELVCRMDVLENITGDIASQTKDYLGQIITIQISSLGTLTGYKEFEFKGVVTSVNSTMGFHQQNGDLVTIKAHSCSIIADDGPHYNSFNDVDLTTILDETFQGYDQSKLKTIFNPSGSENIHYSVQNKESAFQYSSRLAAQYSQWFYYDGSALVFGRPEDQEEVTLTYGHDLQEFSLDLKPTSNNYKYFTNDYLTDGQHEKATTEVSSGVNGYNGFTSNKGDEIFPNETNIYLNSYNDPSLKQRLDAHVEQQKKAEEIKQVIFKGSSDNPGVKIGQVVTIKGEGADYGSFRITKVTHTNTENGRYQNKFEGVTADLDVYPNTNLMAFPKSESQVAIVKENSDPDGIGRIRVQFPWQKETGELTPWLRIVTPHAGGEKGFHFIPELDEEVLIGFEGGNAERPYVLGTLYTGGANPASWNTQSNDVKALRTRSGHTVELNDADGSEFIMITDKNKNIIHIDTANNDITISAGENMTLNAKNMQINVDENLDISVGKNKNETISEDYFISATNEDRQIGETIKVISSEYKQEAQEITTDASGEIKTNAGGKITIASAETVEYGE</sequence>
<dbReference type="Gene3D" id="3.55.50.10">
    <property type="entry name" value="Baseplate protein-like domains"/>
    <property type="match status" value="1"/>
</dbReference>
<evidence type="ECO:0000313" key="2">
    <source>
        <dbReference type="EMBL" id="SEK24355.1"/>
    </source>
</evidence>
<organism evidence="2 3">
    <name type="scientific">Aquimarina amphilecti</name>
    <dbReference type="NCBI Taxonomy" id="1038014"/>
    <lineage>
        <taxon>Bacteria</taxon>
        <taxon>Pseudomonadati</taxon>
        <taxon>Bacteroidota</taxon>
        <taxon>Flavobacteriia</taxon>
        <taxon>Flavobacteriales</taxon>
        <taxon>Flavobacteriaceae</taxon>
        <taxon>Aquimarina</taxon>
    </lineage>
</organism>
<evidence type="ECO:0000313" key="3">
    <source>
        <dbReference type="Proteomes" id="UP000198521"/>
    </source>
</evidence>
<dbReference type="Pfam" id="PF05954">
    <property type="entry name" value="Phage_GPD"/>
    <property type="match status" value="1"/>
</dbReference>
<dbReference type="SUPFAM" id="SSF69349">
    <property type="entry name" value="Phage fibre proteins"/>
    <property type="match status" value="1"/>
</dbReference>
<keyword evidence="3" id="KW-1185">Reference proteome</keyword>
<dbReference type="RefSeq" id="WP_091403897.1">
    <property type="nucleotide sequence ID" value="NZ_FOAB01000001.1"/>
</dbReference>
<dbReference type="InterPro" id="IPR006531">
    <property type="entry name" value="Gp5/Vgr_OB"/>
</dbReference>
<dbReference type="SUPFAM" id="SSF69255">
    <property type="entry name" value="gp5 N-terminal domain-like"/>
    <property type="match status" value="1"/>
</dbReference>
<dbReference type="Gene3D" id="2.40.50.230">
    <property type="entry name" value="Gp5 N-terminal domain"/>
    <property type="match status" value="1"/>
</dbReference>
<dbReference type="STRING" id="1038014.SAMN04487910_0058"/>